<feature type="non-terminal residue" evidence="1">
    <location>
        <position position="80"/>
    </location>
</feature>
<organism evidence="1 2">
    <name type="scientific">Staphylococcus pasteuri_A</name>
    <dbReference type="NCBI Taxonomy" id="3062664"/>
    <lineage>
        <taxon>Bacteria</taxon>
        <taxon>Bacillati</taxon>
        <taxon>Bacillota</taxon>
        <taxon>Bacilli</taxon>
        <taxon>Bacillales</taxon>
        <taxon>Staphylococcaceae</taxon>
        <taxon>Staphylococcus</taxon>
    </lineage>
</organism>
<evidence type="ECO:0000313" key="1">
    <source>
        <dbReference type="EMBL" id="MDO6575553.1"/>
    </source>
</evidence>
<sequence>SSPTLQISIVFWQEILNKLTQNQQLLKQLYPSFVGSEQTAHSQLSENDERCISQLIDALSGNRNHTEQASLFITENAHIT</sequence>
<reference evidence="1" key="1">
    <citation type="submission" date="2023-07" db="EMBL/GenBank/DDBJ databases">
        <title>Genome content predicts the carbon catabolic preferences of heterotrophic bacteria.</title>
        <authorList>
            <person name="Gralka M."/>
        </authorList>
    </citation>
    <scope>NUCLEOTIDE SEQUENCE</scope>
    <source>
        <strain evidence="1">E2R20</strain>
    </source>
</reference>
<evidence type="ECO:0000313" key="2">
    <source>
        <dbReference type="Proteomes" id="UP001170310"/>
    </source>
</evidence>
<proteinExistence type="predicted"/>
<name>A0AAW7YW81_9STAP</name>
<feature type="non-terminal residue" evidence="1">
    <location>
        <position position="1"/>
    </location>
</feature>
<keyword evidence="2" id="KW-1185">Reference proteome</keyword>
<gene>
    <name evidence="1" type="ORF">Q4528_15685</name>
</gene>
<protein>
    <submittedName>
        <fullName evidence="1">Uncharacterized protein</fullName>
    </submittedName>
</protein>
<dbReference type="AlphaFoldDB" id="A0AAW7YW81"/>
<accession>A0AAW7YW81</accession>
<dbReference type="RefSeq" id="WP_303522662.1">
    <property type="nucleotide sequence ID" value="NZ_JAUOQO010000863.1"/>
</dbReference>
<dbReference type="EMBL" id="JAUOQO010000863">
    <property type="protein sequence ID" value="MDO6575553.1"/>
    <property type="molecule type" value="Genomic_DNA"/>
</dbReference>
<dbReference type="Proteomes" id="UP001170310">
    <property type="component" value="Unassembled WGS sequence"/>
</dbReference>
<comment type="caution">
    <text evidence="1">The sequence shown here is derived from an EMBL/GenBank/DDBJ whole genome shotgun (WGS) entry which is preliminary data.</text>
</comment>